<name>A0A7J7IDD2_9RHOD</name>
<evidence type="ECO:0000313" key="1">
    <source>
        <dbReference type="EMBL" id="KAF6000689.1"/>
    </source>
</evidence>
<dbReference type="Proteomes" id="UP000530660">
    <property type="component" value="Unassembled WGS sequence"/>
</dbReference>
<sequence length="195" mass="21919">MRPRRGETRRQRVVSRSTSSEALSRRIFLQKFTFAILGSLLLQRNLSASVATAGSAGDIALVEVVRTYESLEDLQRLVEQFQDTRGLRQTVRIIIKQSNLAQNIKLAASSRLEAGSVRDKALREGAEAVEYLSQIIAYYNPVSKTPTPEMRAFANESVKAAQRHLRAYLDAFPPDEVERARRTAFVQDVAAYESM</sequence>
<comment type="caution">
    <text evidence="1">The sequence shown here is derived from an EMBL/GenBank/DDBJ whole genome shotgun (WGS) entry which is preliminary data.</text>
</comment>
<dbReference type="OrthoDB" id="10408065at2759"/>
<accession>A0A7J7IDD2</accession>
<protein>
    <submittedName>
        <fullName evidence="1">Uncharacterized protein</fullName>
    </submittedName>
</protein>
<gene>
    <name evidence="1" type="ORF">F1559_001349</name>
</gene>
<proteinExistence type="predicted"/>
<evidence type="ECO:0000313" key="2">
    <source>
        <dbReference type="Proteomes" id="UP000530660"/>
    </source>
</evidence>
<keyword evidence="2" id="KW-1185">Reference proteome</keyword>
<dbReference type="EMBL" id="VWRR01000018">
    <property type="protein sequence ID" value="KAF6000689.1"/>
    <property type="molecule type" value="Genomic_DNA"/>
</dbReference>
<dbReference type="AlphaFoldDB" id="A0A7J7IDD2"/>
<organism evidence="1 2">
    <name type="scientific">Cyanidiococcus yangmingshanensis</name>
    <dbReference type="NCBI Taxonomy" id="2690220"/>
    <lineage>
        <taxon>Eukaryota</taxon>
        <taxon>Rhodophyta</taxon>
        <taxon>Bangiophyceae</taxon>
        <taxon>Cyanidiales</taxon>
        <taxon>Cyanidiaceae</taxon>
        <taxon>Cyanidiococcus</taxon>
    </lineage>
</organism>
<reference evidence="1 2" key="1">
    <citation type="journal article" date="2020" name="J. Phycol.">
        <title>Comparative genome analysis reveals Cyanidiococcus gen. nov., a new extremophilic red algal genus sister to Cyanidioschyzon (Cyanidioschyzonaceae, Rhodophyta).</title>
        <authorList>
            <person name="Liu S.-L."/>
            <person name="Chiang Y.-R."/>
            <person name="Yoon H.S."/>
            <person name="Fu H.-Y."/>
        </authorList>
    </citation>
    <scope>NUCLEOTIDE SEQUENCE [LARGE SCALE GENOMIC DNA]</scope>
    <source>
        <strain evidence="1 2">THAL066</strain>
    </source>
</reference>